<reference evidence="1 2" key="1">
    <citation type="submission" date="2020-02" db="EMBL/GenBank/DDBJ databases">
        <authorList>
            <person name="Ma Q."/>
            <person name="Huang Y."/>
            <person name="Song X."/>
            <person name="Pei D."/>
        </authorList>
    </citation>
    <scope>NUCLEOTIDE SEQUENCE [LARGE SCALE GENOMIC DNA]</scope>
    <source>
        <strain evidence="1">Sxm20200214</strain>
        <tissue evidence="1">Leaf</tissue>
    </source>
</reference>
<organism evidence="1 2">
    <name type="scientific">Brassica carinata</name>
    <name type="common">Ethiopian mustard</name>
    <name type="synonym">Abyssinian cabbage</name>
    <dbReference type="NCBI Taxonomy" id="52824"/>
    <lineage>
        <taxon>Eukaryota</taxon>
        <taxon>Viridiplantae</taxon>
        <taxon>Streptophyta</taxon>
        <taxon>Embryophyta</taxon>
        <taxon>Tracheophyta</taxon>
        <taxon>Spermatophyta</taxon>
        <taxon>Magnoliopsida</taxon>
        <taxon>eudicotyledons</taxon>
        <taxon>Gunneridae</taxon>
        <taxon>Pentapetalae</taxon>
        <taxon>rosids</taxon>
        <taxon>malvids</taxon>
        <taxon>Brassicales</taxon>
        <taxon>Brassicaceae</taxon>
        <taxon>Brassiceae</taxon>
        <taxon>Brassica</taxon>
    </lineage>
</organism>
<dbReference type="AlphaFoldDB" id="A0A8X7VKY1"/>
<dbReference type="EMBL" id="JAAMPC010000005">
    <property type="protein sequence ID" value="KAG2313116.1"/>
    <property type="molecule type" value="Genomic_DNA"/>
</dbReference>
<protein>
    <submittedName>
        <fullName evidence="1">Uncharacterized protein</fullName>
    </submittedName>
</protein>
<comment type="caution">
    <text evidence="1">The sequence shown here is derived from an EMBL/GenBank/DDBJ whole genome shotgun (WGS) entry which is preliminary data.</text>
</comment>
<dbReference type="OrthoDB" id="1681166at2759"/>
<proteinExistence type="predicted"/>
<name>A0A8X7VKY1_BRACI</name>
<dbReference type="GO" id="GO:0005737">
    <property type="term" value="C:cytoplasm"/>
    <property type="evidence" value="ECO:0007669"/>
    <property type="project" value="TreeGrafter"/>
</dbReference>
<evidence type="ECO:0000313" key="2">
    <source>
        <dbReference type="Proteomes" id="UP000886595"/>
    </source>
</evidence>
<dbReference type="Pfam" id="PF05811">
    <property type="entry name" value="DUF842"/>
    <property type="match status" value="1"/>
</dbReference>
<evidence type="ECO:0000313" key="1">
    <source>
        <dbReference type="EMBL" id="KAG2313116.1"/>
    </source>
</evidence>
<dbReference type="InterPro" id="IPR008560">
    <property type="entry name" value="DUF842_euk"/>
</dbReference>
<dbReference type="PANTHER" id="PTHR21096">
    <property type="entry name" value="PROTEIN FAM136A"/>
    <property type="match status" value="1"/>
</dbReference>
<sequence length="137" mass="15874">MTPVAFVLKSSAIPILQLCQRSSQCPMCWQSISLKDPTGQELLEAVVQERSFRFNPPRNATIFRHPTLGDFELQNQAYFKCVYECFDRSRKQEEIANCVEHCSIPVVKSQQYFEGEMAQFQVNYITHEACFFFSAML</sequence>
<dbReference type="Proteomes" id="UP000886595">
    <property type="component" value="Unassembled WGS sequence"/>
</dbReference>
<keyword evidence="2" id="KW-1185">Reference proteome</keyword>
<dbReference type="PANTHER" id="PTHR21096:SF3">
    <property type="entry name" value="FAM136A-LIKE PROTEIN (DUF842)"/>
    <property type="match status" value="1"/>
</dbReference>
<accession>A0A8X7VKY1</accession>
<gene>
    <name evidence="1" type="ORF">Bca52824_024673</name>
</gene>